<dbReference type="CDD" id="cd18577">
    <property type="entry name" value="ABC_6TM_Pgp_ABCB1_D1_like"/>
    <property type="match status" value="1"/>
</dbReference>
<evidence type="ECO:0000259" key="14">
    <source>
        <dbReference type="PROSITE" id="PS50929"/>
    </source>
</evidence>
<dbReference type="GO" id="GO:0015421">
    <property type="term" value="F:ABC-type oligopeptide transporter activity"/>
    <property type="evidence" value="ECO:0007669"/>
    <property type="project" value="TreeGrafter"/>
</dbReference>
<keyword evidence="8" id="KW-1278">Translocase</keyword>
<dbReference type="InterPro" id="IPR003593">
    <property type="entry name" value="AAA+_ATPase"/>
</dbReference>
<feature type="transmembrane region" description="Helical" evidence="12">
    <location>
        <begin position="753"/>
        <end position="774"/>
    </location>
</feature>
<evidence type="ECO:0000259" key="13">
    <source>
        <dbReference type="PROSITE" id="PS50893"/>
    </source>
</evidence>
<dbReference type="Pfam" id="PF00005">
    <property type="entry name" value="ABC_tran"/>
    <property type="match status" value="2"/>
</dbReference>
<feature type="transmembrane region" description="Helical" evidence="12">
    <location>
        <begin position="1015"/>
        <end position="1033"/>
    </location>
</feature>
<keyword evidence="10 12" id="KW-0472">Membrane</keyword>
<proteinExistence type="inferred from homology"/>
<dbReference type="Gene3D" id="3.40.50.300">
    <property type="entry name" value="P-loop containing nucleotide triphosphate hydrolases"/>
    <property type="match status" value="2"/>
</dbReference>
<dbReference type="Pfam" id="PF00664">
    <property type="entry name" value="ABC_membrane"/>
    <property type="match status" value="2"/>
</dbReference>
<dbReference type="InterPro" id="IPR036640">
    <property type="entry name" value="ABC1_TM_sf"/>
</dbReference>
<dbReference type="GO" id="GO:0090374">
    <property type="term" value="P:oligopeptide export from mitochondrion"/>
    <property type="evidence" value="ECO:0007669"/>
    <property type="project" value="TreeGrafter"/>
</dbReference>
<dbReference type="EMBL" id="CAJNOJ010000171">
    <property type="protein sequence ID" value="CAF1238654.1"/>
    <property type="molecule type" value="Genomic_DNA"/>
</dbReference>
<protein>
    <submittedName>
        <fullName evidence="15">Uncharacterized protein</fullName>
    </submittedName>
</protein>
<feature type="transmembrane region" description="Helical" evidence="12">
    <location>
        <begin position="162"/>
        <end position="183"/>
    </location>
</feature>
<comment type="subcellular location">
    <subcellularLocation>
        <location evidence="1">Membrane</location>
        <topology evidence="1">Multi-pass membrane protein</topology>
    </subcellularLocation>
</comment>
<dbReference type="CDD" id="cd18578">
    <property type="entry name" value="ABC_6TM_Pgp_ABCB1_D2_like"/>
    <property type="match status" value="1"/>
</dbReference>
<evidence type="ECO:0000256" key="1">
    <source>
        <dbReference type="ARBA" id="ARBA00004141"/>
    </source>
</evidence>
<feature type="transmembrane region" description="Helical" evidence="12">
    <location>
        <begin position="261"/>
        <end position="279"/>
    </location>
</feature>
<dbReference type="PROSITE" id="PS00211">
    <property type="entry name" value="ABC_TRANSPORTER_1"/>
    <property type="match status" value="2"/>
</dbReference>
<dbReference type="InterPro" id="IPR039421">
    <property type="entry name" value="Type_1_exporter"/>
</dbReference>
<dbReference type="PANTHER" id="PTHR43394">
    <property type="entry name" value="ATP-DEPENDENT PERMEASE MDL1, MITOCHONDRIAL"/>
    <property type="match status" value="1"/>
</dbReference>
<keyword evidence="9 12" id="KW-1133">Transmembrane helix</keyword>
<sequence>MKSSSENGRKDEEIRSLISTYVPSFRTFDDQLRTDNNDQEKNINSVNLFQLFRFANRLDYVLLFIGFCAAILHGICYSAYLILFGRITGVFAMQSFGGHCNQKQKNISSNNPNCPLGIELNLGNFSRLHKLGISGSTDMCSLLSSSSSSSTIMFHDDVLSKIYLLIAIGCFELFCAFLQHLMFDLTAKRQTSRIRVRLFQTILQRKIIYFDTTPIGQLNAKLFDNVDKLQKGIGFQLSVVITMISTIITILIVALFVSWKLILLMSFNIPIILLTTHFFSKHIIKETARELESYSKAGQIVQEVFSSLRTVLSLNGAMFEQRRYENELHPSRWTSIRKGIVSGFFVGWSYLYGCLLYAFGFIFGSILIYYEGHDKLNISDILVIVLGFVHGITLLGLLAPFIESYVEARVAATPVFRLIDEIEHMKELEMETIINNKLDDKILNVNGDIQFKNVTFSYPSRKDRSVLDNFTIIARAGETTALVGSSGSGKSTCLSLLLRFYDISSGEITINERSINEYDVKQLRQQIGVVNQEPILFNVSIYENIRYGKLNATKDEIEEAARQANAHDFIMQLPSKYETLVGERGIQLSGGEKQRVALARTLIKQPSILLLDEATSALDNANEKIVQDALERAYKGRTTIIIAHRLTTIRNANRIYVISNGSVIEEGTHKTLMDKEESKYRQMVYDQETNLMENNDKLINRQEDERNYHERIKSFNNDTIDVEIEKAKDSLPLFKRSTFLKLMKMNSPEWKTILIGCIACICFGGIIPVFAILLAKTISTFEYCSFSQRQYLVIKYSCFIIFVGVIVMFMRILQFGCFAISGSKLTERIRIKAFSYLLRQEISFFDLPENSSGSICIRLASDALSIQQMTGTRLGLIFESLTMIISSLLFGSIIHWQLSPIIFLSTLFVFIIAFIEVNSQSRLSKQTSSILEQTSSLTIQTIENIRTVKILTIEQEFLRQYTKLIHQVYKIHRNYSIISAFIFGIHWSTRCFVMTILYGFTLYLYEENEIQTNNILMVFGIVIFCLQSLKIIMSMTAEIGASLSAAKSFFHLFERTPVIDNGSMEGQILNNFQGDIKFDHVEFIYPTRPANRVLDKFQLHIKPGQRVAIVGSSGCGKSTIIQLLERFYDVTNGKVLLDGVDIRQLNIHWLRSCFGLVSQEPILFNMTIKQNIAYAQENISHDAVVDAAIKSNIHEFILKLPQGYDTEVGHKGNQMSGGEKQRIAIARALLRQPKILLLDEATSAMDSYNEQIVQQVLENVQNEYSTRTSLSIAHRLSTIRTCDVIYVLGKTRLIESGTHTELMEQRGTYYQMTAHNIT</sequence>
<feature type="domain" description="ABC transmembrane type-1" evidence="14">
    <location>
        <begin position="64"/>
        <end position="407"/>
    </location>
</feature>
<feature type="transmembrane region" description="Helical" evidence="12">
    <location>
        <begin position="340"/>
        <end position="369"/>
    </location>
</feature>
<feature type="domain" description="ABC transmembrane type-1" evidence="14">
    <location>
        <begin position="754"/>
        <end position="1041"/>
    </location>
</feature>
<evidence type="ECO:0000313" key="16">
    <source>
        <dbReference type="Proteomes" id="UP000663852"/>
    </source>
</evidence>
<keyword evidence="4 12" id="KW-0812">Transmembrane</keyword>
<organism evidence="15 16">
    <name type="scientific">Adineta ricciae</name>
    <name type="common">Rotifer</name>
    <dbReference type="NCBI Taxonomy" id="249248"/>
    <lineage>
        <taxon>Eukaryota</taxon>
        <taxon>Metazoa</taxon>
        <taxon>Spiralia</taxon>
        <taxon>Gnathifera</taxon>
        <taxon>Rotifera</taxon>
        <taxon>Eurotatoria</taxon>
        <taxon>Bdelloidea</taxon>
        <taxon>Adinetida</taxon>
        <taxon>Adinetidae</taxon>
        <taxon>Adineta</taxon>
    </lineage>
</organism>
<dbReference type="SUPFAM" id="SSF90123">
    <property type="entry name" value="ABC transporter transmembrane region"/>
    <property type="match status" value="2"/>
</dbReference>
<accession>A0A814Z3U6</accession>
<feature type="transmembrane region" description="Helical" evidence="12">
    <location>
        <begin position="977"/>
        <end position="1003"/>
    </location>
</feature>
<keyword evidence="7" id="KW-0067">ATP-binding</keyword>
<evidence type="ECO:0000256" key="5">
    <source>
        <dbReference type="ARBA" id="ARBA00022737"/>
    </source>
</evidence>
<dbReference type="PROSITE" id="PS50929">
    <property type="entry name" value="ABC_TM1F"/>
    <property type="match status" value="2"/>
</dbReference>
<dbReference type="CDD" id="cd03249">
    <property type="entry name" value="ABC_MTABC3_MDL1_MDL2"/>
    <property type="match status" value="2"/>
</dbReference>
<feature type="transmembrane region" description="Helical" evidence="12">
    <location>
        <begin position="900"/>
        <end position="917"/>
    </location>
</feature>
<keyword evidence="5" id="KW-0677">Repeat</keyword>
<reference evidence="15" key="1">
    <citation type="submission" date="2021-02" db="EMBL/GenBank/DDBJ databases">
        <authorList>
            <person name="Nowell W R."/>
        </authorList>
    </citation>
    <scope>NUCLEOTIDE SEQUENCE</scope>
</reference>
<name>A0A814Z3U6_ADIRI</name>
<evidence type="ECO:0000313" key="15">
    <source>
        <dbReference type="EMBL" id="CAF1238654.1"/>
    </source>
</evidence>
<evidence type="ECO:0000256" key="12">
    <source>
        <dbReference type="SAM" id="Phobius"/>
    </source>
</evidence>
<comment type="similarity">
    <text evidence="2">Belongs to the ABC transporter superfamily. ABCB family. Multidrug resistance exporter (TC 3.A.1.201) subfamily.</text>
</comment>
<dbReference type="InterPro" id="IPR011527">
    <property type="entry name" value="ABC1_TM_dom"/>
</dbReference>
<feature type="transmembrane region" description="Helical" evidence="12">
    <location>
        <begin position="874"/>
        <end position="894"/>
    </location>
</feature>
<evidence type="ECO:0000256" key="6">
    <source>
        <dbReference type="ARBA" id="ARBA00022741"/>
    </source>
</evidence>
<dbReference type="GO" id="GO:0005743">
    <property type="term" value="C:mitochondrial inner membrane"/>
    <property type="evidence" value="ECO:0007669"/>
    <property type="project" value="TreeGrafter"/>
</dbReference>
<dbReference type="SMART" id="SM00382">
    <property type="entry name" value="AAA"/>
    <property type="match status" value="2"/>
</dbReference>
<evidence type="ECO:0000256" key="2">
    <source>
        <dbReference type="ARBA" id="ARBA00007577"/>
    </source>
</evidence>
<dbReference type="Proteomes" id="UP000663852">
    <property type="component" value="Unassembled WGS sequence"/>
</dbReference>
<dbReference type="GO" id="GO:0016887">
    <property type="term" value="F:ATP hydrolysis activity"/>
    <property type="evidence" value="ECO:0007669"/>
    <property type="project" value="InterPro"/>
</dbReference>
<keyword evidence="3" id="KW-0813">Transport</keyword>
<feature type="transmembrane region" description="Helical" evidence="12">
    <location>
        <begin position="381"/>
        <end position="402"/>
    </location>
</feature>
<dbReference type="SUPFAM" id="SSF52540">
    <property type="entry name" value="P-loop containing nucleoside triphosphate hydrolases"/>
    <property type="match status" value="2"/>
</dbReference>
<evidence type="ECO:0000256" key="4">
    <source>
        <dbReference type="ARBA" id="ARBA00022692"/>
    </source>
</evidence>
<evidence type="ECO:0000256" key="11">
    <source>
        <dbReference type="ARBA" id="ARBA00023180"/>
    </source>
</evidence>
<evidence type="ECO:0000256" key="8">
    <source>
        <dbReference type="ARBA" id="ARBA00022967"/>
    </source>
</evidence>
<feature type="domain" description="ABC transporter" evidence="13">
    <location>
        <begin position="449"/>
        <end position="685"/>
    </location>
</feature>
<feature type="transmembrane region" description="Helical" evidence="12">
    <location>
        <begin position="794"/>
        <end position="820"/>
    </location>
</feature>
<keyword evidence="6" id="KW-0547">Nucleotide-binding</keyword>
<dbReference type="InterPro" id="IPR017871">
    <property type="entry name" value="ABC_transporter-like_CS"/>
</dbReference>
<keyword evidence="11" id="KW-0325">Glycoprotein</keyword>
<gene>
    <name evidence="15" type="ORF">EDS130_LOCUS27337</name>
</gene>
<feature type="transmembrane region" description="Helical" evidence="12">
    <location>
        <begin position="233"/>
        <end position="255"/>
    </location>
</feature>
<feature type="domain" description="ABC transporter" evidence="13">
    <location>
        <begin position="1076"/>
        <end position="1315"/>
    </location>
</feature>
<feature type="transmembrane region" description="Helical" evidence="12">
    <location>
        <begin position="60"/>
        <end position="83"/>
    </location>
</feature>
<dbReference type="InterPro" id="IPR003439">
    <property type="entry name" value="ABC_transporter-like_ATP-bd"/>
</dbReference>
<evidence type="ECO:0000256" key="3">
    <source>
        <dbReference type="ARBA" id="ARBA00022448"/>
    </source>
</evidence>
<evidence type="ECO:0000256" key="7">
    <source>
        <dbReference type="ARBA" id="ARBA00022840"/>
    </source>
</evidence>
<dbReference type="GO" id="GO:0005524">
    <property type="term" value="F:ATP binding"/>
    <property type="evidence" value="ECO:0007669"/>
    <property type="project" value="UniProtKB-KW"/>
</dbReference>
<dbReference type="InterPro" id="IPR027417">
    <property type="entry name" value="P-loop_NTPase"/>
</dbReference>
<comment type="caution">
    <text evidence="15">The sequence shown here is derived from an EMBL/GenBank/DDBJ whole genome shotgun (WGS) entry which is preliminary data.</text>
</comment>
<dbReference type="FunFam" id="3.40.50.300:FF:000479">
    <property type="entry name" value="Multidrug resistance protein 1A"/>
    <property type="match status" value="1"/>
</dbReference>
<evidence type="ECO:0000256" key="10">
    <source>
        <dbReference type="ARBA" id="ARBA00023136"/>
    </source>
</evidence>
<dbReference type="FunFam" id="3.40.50.300:FF:000205">
    <property type="entry name" value="ABC transporter B family member 4"/>
    <property type="match status" value="1"/>
</dbReference>
<dbReference type="OrthoDB" id="10018371at2759"/>
<dbReference type="PANTHER" id="PTHR43394:SF27">
    <property type="entry name" value="ATP-DEPENDENT TRANSLOCASE ABCB1-LIKE"/>
    <property type="match status" value="1"/>
</dbReference>
<dbReference type="Gene3D" id="1.20.1560.10">
    <property type="entry name" value="ABC transporter type 1, transmembrane domain"/>
    <property type="match status" value="1"/>
</dbReference>
<evidence type="ECO:0000256" key="9">
    <source>
        <dbReference type="ARBA" id="ARBA00022989"/>
    </source>
</evidence>
<dbReference type="PROSITE" id="PS50893">
    <property type="entry name" value="ABC_TRANSPORTER_2"/>
    <property type="match status" value="2"/>
</dbReference>